<comment type="caution">
    <text evidence="2">The sequence shown here is derived from an EMBL/GenBank/DDBJ whole genome shotgun (WGS) entry which is preliminary data.</text>
</comment>
<evidence type="ECO:0000313" key="3">
    <source>
        <dbReference type="Proteomes" id="UP000324222"/>
    </source>
</evidence>
<protein>
    <submittedName>
        <fullName evidence="2">Uncharacterized protein</fullName>
    </submittedName>
</protein>
<feature type="compositionally biased region" description="Pro residues" evidence="1">
    <location>
        <begin position="101"/>
        <end position="119"/>
    </location>
</feature>
<reference evidence="2 3" key="1">
    <citation type="submission" date="2019-05" db="EMBL/GenBank/DDBJ databases">
        <title>Another draft genome of Portunus trituberculatus and its Hox gene families provides insights of decapod evolution.</title>
        <authorList>
            <person name="Jeong J.-H."/>
            <person name="Song I."/>
            <person name="Kim S."/>
            <person name="Choi T."/>
            <person name="Kim D."/>
            <person name="Ryu S."/>
            <person name="Kim W."/>
        </authorList>
    </citation>
    <scope>NUCLEOTIDE SEQUENCE [LARGE SCALE GENOMIC DNA]</scope>
    <source>
        <tissue evidence="2">Muscle</tissue>
    </source>
</reference>
<organism evidence="2 3">
    <name type="scientific">Portunus trituberculatus</name>
    <name type="common">Swimming crab</name>
    <name type="synonym">Neptunus trituberculatus</name>
    <dbReference type="NCBI Taxonomy" id="210409"/>
    <lineage>
        <taxon>Eukaryota</taxon>
        <taxon>Metazoa</taxon>
        <taxon>Ecdysozoa</taxon>
        <taxon>Arthropoda</taxon>
        <taxon>Crustacea</taxon>
        <taxon>Multicrustacea</taxon>
        <taxon>Malacostraca</taxon>
        <taxon>Eumalacostraca</taxon>
        <taxon>Eucarida</taxon>
        <taxon>Decapoda</taxon>
        <taxon>Pleocyemata</taxon>
        <taxon>Brachyura</taxon>
        <taxon>Eubrachyura</taxon>
        <taxon>Portunoidea</taxon>
        <taxon>Portunidae</taxon>
        <taxon>Portuninae</taxon>
        <taxon>Portunus</taxon>
    </lineage>
</organism>
<dbReference type="AlphaFoldDB" id="A0A5B7IXZ9"/>
<gene>
    <name evidence="2" type="ORF">E2C01_081182</name>
</gene>
<feature type="region of interest" description="Disordered" evidence="1">
    <location>
        <begin position="94"/>
        <end position="119"/>
    </location>
</feature>
<dbReference type="Proteomes" id="UP000324222">
    <property type="component" value="Unassembled WGS sequence"/>
</dbReference>
<name>A0A5B7IXZ9_PORTR</name>
<evidence type="ECO:0000256" key="1">
    <source>
        <dbReference type="SAM" id="MobiDB-lite"/>
    </source>
</evidence>
<accession>A0A5B7IXZ9</accession>
<proteinExistence type="predicted"/>
<dbReference type="EMBL" id="VSRR010071214">
    <property type="protein sequence ID" value="MPC86357.1"/>
    <property type="molecule type" value="Genomic_DNA"/>
</dbReference>
<keyword evidence="3" id="KW-1185">Reference proteome</keyword>
<evidence type="ECO:0000313" key="2">
    <source>
        <dbReference type="EMBL" id="MPC86357.1"/>
    </source>
</evidence>
<sequence>MVLFNPVPLLCCVFPPRPNTTELEGGRGRWEDAGGLGVWEGQEAATVCLFVHVCPLPDSFPPLFDSLVVVQAGPSTTTTSTTTTTTVITIAVPNTTSEHSPVPPAPNCPQPLPLPPPTPPDWVRFL</sequence>